<sequence>MAEVCFLFYCHFHDLISFLFISHSTYVCINGSRNNFNQNS</sequence>
<name>A0A1X7SRG0_AMPQE</name>
<accession>A0A1X7SRG0</accession>
<reference evidence="1" key="1">
    <citation type="submission" date="2017-05" db="UniProtKB">
        <authorList>
            <consortium name="EnsemblMetazoa"/>
        </authorList>
    </citation>
    <scope>IDENTIFICATION</scope>
</reference>
<dbReference type="AlphaFoldDB" id="A0A1X7SRG0"/>
<proteinExistence type="predicted"/>
<organism evidence="1">
    <name type="scientific">Amphimedon queenslandica</name>
    <name type="common">Sponge</name>
    <dbReference type="NCBI Taxonomy" id="400682"/>
    <lineage>
        <taxon>Eukaryota</taxon>
        <taxon>Metazoa</taxon>
        <taxon>Porifera</taxon>
        <taxon>Demospongiae</taxon>
        <taxon>Heteroscleromorpha</taxon>
        <taxon>Haplosclerida</taxon>
        <taxon>Niphatidae</taxon>
        <taxon>Amphimedon</taxon>
    </lineage>
</organism>
<protein>
    <submittedName>
        <fullName evidence="1">Uncharacterized protein</fullName>
    </submittedName>
</protein>
<dbReference type="InParanoid" id="A0A1X7SRG0"/>
<dbReference type="EnsemblMetazoa" id="Aqu2.1.04660_001">
    <property type="protein sequence ID" value="Aqu2.1.04660_001"/>
    <property type="gene ID" value="Aqu2.1.04660"/>
</dbReference>
<evidence type="ECO:0000313" key="1">
    <source>
        <dbReference type="EnsemblMetazoa" id="Aqu2.1.04660_001"/>
    </source>
</evidence>